<feature type="coiled-coil region" evidence="1">
    <location>
        <begin position="376"/>
        <end position="403"/>
    </location>
</feature>
<evidence type="ECO:0000256" key="1">
    <source>
        <dbReference type="SAM" id="Coils"/>
    </source>
</evidence>
<reference evidence="3 4" key="1">
    <citation type="submission" date="2020-02" db="EMBL/GenBank/DDBJ databases">
        <title>Draft genome sequence of Haematococcus lacustris strain NIES-144.</title>
        <authorList>
            <person name="Morimoto D."/>
            <person name="Nakagawa S."/>
            <person name="Yoshida T."/>
            <person name="Sawayama S."/>
        </authorList>
    </citation>
    <scope>NUCLEOTIDE SEQUENCE [LARGE SCALE GENOMIC DNA]</scope>
    <source>
        <strain evidence="3 4">NIES-144</strain>
    </source>
</reference>
<dbReference type="AlphaFoldDB" id="A0A699YLV9"/>
<evidence type="ECO:0000313" key="4">
    <source>
        <dbReference type="Proteomes" id="UP000485058"/>
    </source>
</evidence>
<dbReference type="PANTHER" id="PTHR47762:SF2">
    <property type="entry name" value="OS04G0640800 PROTEIN"/>
    <property type="match status" value="1"/>
</dbReference>
<accession>A0A699YLV9</accession>
<dbReference type="EMBL" id="BLLF01000374">
    <property type="protein sequence ID" value="GFH11103.1"/>
    <property type="molecule type" value="Genomic_DNA"/>
</dbReference>
<feature type="region of interest" description="Disordered" evidence="2">
    <location>
        <begin position="251"/>
        <end position="272"/>
    </location>
</feature>
<evidence type="ECO:0000313" key="3">
    <source>
        <dbReference type="EMBL" id="GFH11103.1"/>
    </source>
</evidence>
<dbReference type="PANTHER" id="PTHR47762">
    <property type="entry name" value="OSJNBB0079B02.4 PROTEIN"/>
    <property type="match status" value="1"/>
</dbReference>
<gene>
    <name evidence="3" type="ORF">HaLaN_06544</name>
</gene>
<protein>
    <submittedName>
        <fullName evidence="3">PDCD2_C domain-containing protein</fullName>
    </submittedName>
</protein>
<proteinExistence type="predicted"/>
<feature type="region of interest" description="Disordered" evidence="2">
    <location>
        <begin position="179"/>
        <end position="199"/>
    </location>
</feature>
<dbReference type="Proteomes" id="UP000485058">
    <property type="component" value="Unassembled WGS sequence"/>
</dbReference>
<keyword evidence="4" id="KW-1185">Reference proteome</keyword>
<name>A0A699YLV9_HAELA</name>
<sequence length="422" mass="45220">MATTVWLGLAGDYTRDAMAADHFVTKVGGTAVFPGTTPPPGARVVTCQHCHYQLSLVLQAHCPLSASDTPVCQQDRVLYVYGCTQPGCAKMPGSWRAFSCHLHSPNAQGPVAEQPIQVASAVGAAPRQDGEVGPVFCVHQVHNISKSCRSQHASCCCVTSVTEAPPDLGSAVEHGNLVPNDSSQDAFGAWGSQDAQAEEDEPCLDFSALDLALDQLMQPQSEGRKQGRKVQLVPGPHTLPEFVVFAVPEPGPEGKRAWEPGPEGNRAGEPGDEEEWQWLEVRLLCTELGAWGSTDSWVFTCCSVPLLPSGPLRFCAYHKRAGKRVGQGNRAGCWGKRWWKDLVITVGGVLCWEVFTCPCKPALSGPPTTGHAGVHGEQQSRELQHIRQLLQAYEQEAAAAGEELLPALRGCGECFQGTLAGL</sequence>
<organism evidence="3 4">
    <name type="scientific">Haematococcus lacustris</name>
    <name type="common">Green alga</name>
    <name type="synonym">Haematococcus pluvialis</name>
    <dbReference type="NCBI Taxonomy" id="44745"/>
    <lineage>
        <taxon>Eukaryota</taxon>
        <taxon>Viridiplantae</taxon>
        <taxon>Chlorophyta</taxon>
        <taxon>core chlorophytes</taxon>
        <taxon>Chlorophyceae</taxon>
        <taxon>CS clade</taxon>
        <taxon>Chlamydomonadales</taxon>
        <taxon>Haematococcaceae</taxon>
        <taxon>Haematococcus</taxon>
    </lineage>
</organism>
<evidence type="ECO:0000256" key="2">
    <source>
        <dbReference type="SAM" id="MobiDB-lite"/>
    </source>
</evidence>
<keyword evidence="1" id="KW-0175">Coiled coil</keyword>
<comment type="caution">
    <text evidence="3">The sequence shown here is derived from an EMBL/GenBank/DDBJ whole genome shotgun (WGS) entry which is preliminary data.</text>
</comment>